<dbReference type="AlphaFoldDB" id="A0ABD6CFH3"/>
<organism evidence="4 5">
    <name type="scientific">Halorientalis brevis</name>
    <dbReference type="NCBI Taxonomy" id="1126241"/>
    <lineage>
        <taxon>Archaea</taxon>
        <taxon>Methanobacteriati</taxon>
        <taxon>Methanobacteriota</taxon>
        <taxon>Stenosarchaea group</taxon>
        <taxon>Halobacteria</taxon>
        <taxon>Halobacteriales</taxon>
        <taxon>Haloarculaceae</taxon>
        <taxon>Halorientalis</taxon>
    </lineage>
</organism>
<evidence type="ECO:0000256" key="1">
    <source>
        <dbReference type="SAM" id="MobiDB-lite"/>
    </source>
</evidence>
<comment type="caution">
    <text evidence="4">The sequence shown here is derived from an EMBL/GenBank/DDBJ whole genome shotgun (WGS) entry which is preliminary data.</text>
</comment>
<gene>
    <name evidence="4" type="ORF">ACFR9U_19165</name>
</gene>
<feature type="transmembrane region" description="Helical" evidence="2">
    <location>
        <begin position="119"/>
        <end position="138"/>
    </location>
</feature>
<feature type="compositionally biased region" description="Basic and acidic residues" evidence="1">
    <location>
        <begin position="43"/>
        <end position="60"/>
    </location>
</feature>
<keyword evidence="2" id="KW-0472">Membrane</keyword>
<feature type="transmembrane region" description="Helical" evidence="2">
    <location>
        <begin position="144"/>
        <end position="163"/>
    </location>
</feature>
<feature type="domain" description="DUF7344" evidence="3">
    <location>
        <begin position="17"/>
        <end position="94"/>
    </location>
</feature>
<accession>A0ABD6CFH3</accession>
<keyword evidence="2" id="KW-0812">Transmembrane</keyword>
<reference evidence="4 5" key="1">
    <citation type="journal article" date="2019" name="Int. J. Syst. Evol. Microbiol.">
        <title>The Global Catalogue of Microorganisms (GCM) 10K type strain sequencing project: providing services to taxonomists for standard genome sequencing and annotation.</title>
        <authorList>
            <consortium name="The Broad Institute Genomics Platform"/>
            <consortium name="The Broad Institute Genome Sequencing Center for Infectious Disease"/>
            <person name="Wu L."/>
            <person name="Ma J."/>
        </authorList>
    </citation>
    <scope>NUCLEOTIDE SEQUENCE [LARGE SCALE GENOMIC DNA]</scope>
    <source>
        <strain evidence="4 5">CGMCC 1.12125</strain>
    </source>
</reference>
<keyword evidence="5" id="KW-1185">Reference proteome</keyword>
<proteinExistence type="predicted"/>
<evidence type="ECO:0000259" key="3">
    <source>
        <dbReference type="Pfam" id="PF24035"/>
    </source>
</evidence>
<name>A0ABD6CFH3_9EURY</name>
<evidence type="ECO:0000313" key="4">
    <source>
        <dbReference type="EMBL" id="MFD1589106.1"/>
    </source>
</evidence>
<dbReference type="InterPro" id="IPR055768">
    <property type="entry name" value="DUF7344"/>
</dbReference>
<sequence>MVAQTTTKESLEASQIHDILRNDRRRLAIKCLRENSGTLSVRDLSEDVATRETGESPAPRDKRRSVYVSLHQTHLPKLDDLGIVNYDTDSKEVRLRDRAAEITTYMEVVPRYGITWAEYYLILGILGFGTVLSASIGTPLLGAVGAPAVAATYLLILVASAAYHVNSQDRQLFEGLWSQTSPSDRQE</sequence>
<feature type="region of interest" description="Disordered" evidence="1">
    <location>
        <begin position="43"/>
        <end position="63"/>
    </location>
</feature>
<dbReference type="Pfam" id="PF24035">
    <property type="entry name" value="DUF7344"/>
    <property type="match status" value="1"/>
</dbReference>
<dbReference type="EMBL" id="JBHUDJ010000014">
    <property type="protein sequence ID" value="MFD1589106.1"/>
    <property type="molecule type" value="Genomic_DNA"/>
</dbReference>
<dbReference type="Proteomes" id="UP001597119">
    <property type="component" value="Unassembled WGS sequence"/>
</dbReference>
<dbReference type="RefSeq" id="WP_247378754.1">
    <property type="nucleotide sequence ID" value="NZ_JALLGV010000005.1"/>
</dbReference>
<evidence type="ECO:0000313" key="5">
    <source>
        <dbReference type="Proteomes" id="UP001597119"/>
    </source>
</evidence>
<keyword evidence="2" id="KW-1133">Transmembrane helix</keyword>
<evidence type="ECO:0000256" key="2">
    <source>
        <dbReference type="SAM" id="Phobius"/>
    </source>
</evidence>
<protein>
    <recommendedName>
        <fullName evidence="3">DUF7344 domain-containing protein</fullName>
    </recommendedName>
</protein>